<gene>
    <name evidence="2" type="ORF">Glove_109g287</name>
</gene>
<sequence length="66" mass="7968">MRAFKRNENELEEGDNNDDNNDDDYDDNENVVEVKDFYFSAARELRNSKKKWSSIKKNLWCLFETL</sequence>
<name>A0A397J8J8_9GLOM</name>
<keyword evidence="3" id="KW-1185">Reference proteome</keyword>
<evidence type="ECO:0000313" key="3">
    <source>
        <dbReference type="Proteomes" id="UP000266861"/>
    </source>
</evidence>
<evidence type="ECO:0000313" key="2">
    <source>
        <dbReference type="EMBL" id="RHZ82326.1"/>
    </source>
</evidence>
<feature type="compositionally biased region" description="Acidic residues" evidence="1">
    <location>
        <begin position="10"/>
        <end position="28"/>
    </location>
</feature>
<evidence type="ECO:0000256" key="1">
    <source>
        <dbReference type="SAM" id="MobiDB-lite"/>
    </source>
</evidence>
<organism evidence="2 3">
    <name type="scientific">Diversispora epigaea</name>
    <dbReference type="NCBI Taxonomy" id="1348612"/>
    <lineage>
        <taxon>Eukaryota</taxon>
        <taxon>Fungi</taxon>
        <taxon>Fungi incertae sedis</taxon>
        <taxon>Mucoromycota</taxon>
        <taxon>Glomeromycotina</taxon>
        <taxon>Glomeromycetes</taxon>
        <taxon>Diversisporales</taxon>
        <taxon>Diversisporaceae</taxon>
        <taxon>Diversispora</taxon>
    </lineage>
</organism>
<proteinExistence type="predicted"/>
<accession>A0A397J8J8</accession>
<dbReference type="EMBL" id="PQFF01000102">
    <property type="protein sequence ID" value="RHZ82326.1"/>
    <property type="molecule type" value="Genomic_DNA"/>
</dbReference>
<dbReference type="AlphaFoldDB" id="A0A397J8J8"/>
<dbReference type="Proteomes" id="UP000266861">
    <property type="component" value="Unassembled WGS sequence"/>
</dbReference>
<feature type="region of interest" description="Disordered" evidence="1">
    <location>
        <begin position="1"/>
        <end position="28"/>
    </location>
</feature>
<reference evidence="2 3" key="1">
    <citation type="submission" date="2018-08" db="EMBL/GenBank/DDBJ databases">
        <title>Genome and evolution of the arbuscular mycorrhizal fungus Diversispora epigaea (formerly Glomus versiforme) and its bacterial endosymbionts.</title>
        <authorList>
            <person name="Sun X."/>
            <person name="Fei Z."/>
            <person name="Harrison M."/>
        </authorList>
    </citation>
    <scope>NUCLEOTIDE SEQUENCE [LARGE SCALE GENOMIC DNA]</scope>
    <source>
        <strain evidence="2 3">IT104</strain>
    </source>
</reference>
<comment type="caution">
    <text evidence="2">The sequence shown here is derived from an EMBL/GenBank/DDBJ whole genome shotgun (WGS) entry which is preliminary data.</text>
</comment>
<protein>
    <submittedName>
        <fullName evidence="2">Uncharacterized protein</fullName>
    </submittedName>
</protein>